<dbReference type="AlphaFoldDB" id="A0A7C9TLZ8"/>
<protein>
    <submittedName>
        <fullName evidence="8">Energy-coupling factor ABC transporter permease</fullName>
    </submittedName>
</protein>
<reference evidence="8 9" key="1">
    <citation type="submission" date="2020-02" db="EMBL/GenBank/DDBJ databases">
        <title>Ideonella bacterium strain TBM-1.</title>
        <authorList>
            <person name="Chen W.-M."/>
        </authorList>
    </citation>
    <scope>NUCLEOTIDE SEQUENCE [LARGE SCALE GENOMIC DNA]</scope>
    <source>
        <strain evidence="8 9">TBM-1</strain>
    </source>
</reference>
<organism evidence="8 9">
    <name type="scientific">Ideonella livida</name>
    <dbReference type="NCBI Taxonomy" id="2707176"/>
    <lineage>
        <taxon>Bacteria</taxon>
        <taxon>Pseudomonadati</taxon>
        <taxon>Pseudomonadota</taxon>
        <taxon>Betaproteobacteria</taxon>
        <taxon>Burkholderiales</taxon>
        <taxon>Sphaerotilaceae</taxon>
        <taxon>Ideonella</taxon>
    </lineage>
</organism>
<keyword evidence="3" id="KW-1003">Cell membrane</keyword>
<dbReference type="Pfam" id="PF01891">
    <property type="entry name" value="CbiM"/>
    <property type="match status" value="1"/>
</dbReference>
<dbReference type="GO" id="GO:0005886">
    <property type="term" value="C:plasma membrane"/>
    <property type="evidence" value="ECO:0007669"/>
    <property type="project" value="UniProtKB-SubCell"/>
</dbReference>
<feature type="transmembrane region" description="Helical" evidence="7">
    <location>
        <begin position="171"/>
        <end position="189"/>
    </location>
</feature>
<accession>A0A7C9TLZ8</accession>
<feature type="transmembrane region" description="Helical" evidence="7">
    <location>
        <begin position="101"/>
        <end position="122"/>
    </location>
</feature>
<evidence type="ECO:0000256" key="5">
    <source>
        <dbReference type="ARBA" id="ARBA00022989"/>
    </source>
</evidence>
<dbReference type="RefSeq" id="WP_163457157.1">
    <property type="nucleotide sequence ID" value="NZ_JAAGOH010000008.1"/>
</dbReference>
<name>A0A7C9TLZ8_9BURK</name>
<gene>
    <name evidence="8" type="ORF">G3A44_08900</name>
</gene>
<evidence type="ECO:0000256" key="1">
    <source>
        <dbReference type="ARBA" id="ARBA00004651"/>
    </source>
</evidence>
<comment type="caution">
    <text evidence="8">The sequence shown here is derived from an EMBL/GenBank/DDBJ whole genome shotgun (WGS) entry which is preliminary data.</text>
</comment>
<evidence type="ECO:0000256" key="7">
    <source>
        <dbReference type="SAM" id="Phobius"/>
    </source>
</evidence>
<keyword evidence="9" id="KW-1185">Reference proteome</keyword>
<evidence type="ECO:0000256" key="2">
    <source>
        <dbReference type="ARBA" id="ARBA00022448"/>
    </source>
</evidence>
<evidence type="ECO:0000256" key="4">
    <source>
        <dbReference type="ARBA" id="ARBA00022692"/>
    </source>
</evidence>
<keyword evidence="5 7" id="KW-1133">Transmembrane helix</keyword>
<evidence type="ECO:0000313" key="9">
    <source>
        <dbReference type="Proteomes" id="UP000484255"/>
    </source>
</evidence>
<keyword evidence="2" id="KW-0813">Transport</keyword>
<proteinExistence type="predicted"/>
<dbReference type="GO" id="GO:0000041">
    <property type="term" value="P:transition metal ion transport"/>
    <property type="evidence" value="ECO:0007669"/>
    <property type="project" value="InterPro"/>
</dbReference>
<comment type="subcellular location">
    <subcellularLocation>
        <location evidence="1">Cell membrane</location>
        <topology evidence="1">Multi-pass membrane protein</topology>
    </subcellularLocation>
</comment>
<feature type="transmembrane region" description="Helical" evidence="7">
    <location>
        <begin position="72"/>
        <end position="95"/>
    </location>
</feature>
<dbReference type="EMBL" id="JAAGOH010000008">
    <property type="protein sequence ID" value="NDY91306.1"/>
    <property type="molecule type" value="Genomic_DNA"/>
</dbReference>
<dbReference type="Gene3D" id="1.10.1760.20">
    <property type="match status" value="1"/>
</dbReference>
<evidence type="ECO:0000256" key="6">
    <source>
        <dbReference type="ARBA" id="ARBA00023136"/>
    </source>
</evidence>
<evidence type="ECO:0000256" key="3">
    <source>
        <dbReference type="ARBA" id="ARBA00022475"/>
    </source>
</evidence>
<keyword evidence="4 7" id="KW-0812">Transmembrane</keyword>
<feature type="transmembrane region" description="Helical" evidence="7">
    <location>
        <begin position="42"/>
        <end position="60"/>
    </location>
</feature>
<evidence type="ECO:0000313" key="8">
    <source>
        <dbReference type="EMBL" id="NDY91306.1"/>
    </source>
</evidence>
<feature type="transmembrane region" description="Helical" evidence="7">
    <location>
        <begin position="142"/>
        <end position="165"/>
    </location>
</feature>
<keyword evidence="6 7" id="KW-0472">Membrane</keyword>
<sequence length="218" mass="23273">MHIEPGLLAQTKLIAANTAALAVLASQAPALARRPALWLRTGLAALFFTLFMQAFHLPVGPSELHFIGAMPIYLLLGFLPTLFGFALGLGLQGLLFEPQDLVHLGVNALSLMVPLTVLHQTLGRRLNTAALSAAQILKLDGVYYAGVTLMVGFWLTQSADAFALADWARFAASYLAVVALEPLFTLCLVRGVRGVRGQALLPAWAGVCLDERLTGARA</sequence>
<dbReference type="InterPro" id="IPR002751">
    <property type="entry name" value="CbiM/NikMN"/>
</dbReference>
<dbReference type="Proteomes" id="UP000484255">
    <property type="component" value="Unassembled WGS sequence"/>
</dbReference>